<comment type="similarity">
    <text evidence="2">Belongs to the krueppel C2H2-type zinc-finger protein family.</text>
</comment>
<evidence type="ECO:0000256" key="1">
    <source>
        <dbReference type="ARBA" id="ARBA00004123"/>
    </source>
</evidence>
<dbReference type="SUPFAM" id="SSF57667">
    <property type="entry name" value="beta-beta-alpha zinc fingers"/>
    <property type="match status" value="1"/>
</dbReference>
<evidence type="ECO:0000256" key="8">
    <source>
        <dbReference type="ARBA" id="ARBA00023125"/>
    </source>
</evidence>
<evidence type="ECO:0000256" key="5">
    <source>
        <dbReference type="ARBA" id="ARBA00022771"/>
    </source>
</evidence>
<dbReference type="PROSITE" id="PS50157">
    <property type="entry name" value="ZINC_FINGER_C2H2_2"/>
    <property type="match status" value="2"/>
</dbReference>
<dbReference type="PANTHER" id="PTHR10039:SF14">
    <property type="entry name" value="NACHT DOMAIN-CONTAINING PROTEIN"/>
    <property type="match status" value="1"/>
</dbReference>
<organism evidence="14 15">
    <name type="scientific">Glonium stellatum</name>
    <dbReference type="NCBI Taxonomy" id="574774"/>
    <lineage>
        <taxon>Eukaryota</taxon>
        <taxon>Fungi</taxon>
        <taxon>Dikarya</taxon>
        <taxon>Ascomycota</taxon>
        <taxon>Pezizomycotina</taxon>
        <taxon>Dothideomycetes</taxon>
        <taxon>Pleosporomycetidae</taxon>
        <taxon>Gloniales</taxon>
        <taxon>Gloniaceae</taxon>
        <taxon>Glonium</taxon>
    </lineage>
</organism>
<keyword evidence="3" id="KW-0479">Metal-binding</keyword>
<evidence type="ECO:0000256" key="4">
    <source>
        <dbReference type="ARBA" id="ARBA00022737"/>
    </source>
</evidence>
<feature type="domain" description="C2H2-type" evidence="13">
    <location>
        <begin position="935"/>
        <end position="962"/>
    </location>
</feature>
<dbReference type="Pfam" id="PF00096">
    <property type="entry name" value="zf-C2H2"/>
    <property type="match status" value="1"/>
</dbReference>
<evidence type="ECO:0000256" key="7">
    <source>
        <dbReference type="ARBA" id="ARBA00023015"/>
    </source>
</evidence>
<evidence type="ECO:0000256" key="12">
    <source>
        <dbReference type="SAM" id="Coils"/>
    </source>
</evidence>
<dbReference type="Pfam" id="PF24809">
    <property type="entry name" value="DUF7708"/>
    <property type="match status" value="1"/>
</dbReference>
<evidence type="ECO:0000256" key="10">
    <source>
        <dbReference type="ARBA" id="ARBA00023242"/>
    </source>
</evidence>
<dbReference type="InterPro" id="IPR027417">
    <property type="entry name" value="P-loop_NTPase"/>
</dbReference>
<proteinExistence type="inferred from homology"/>
<feature type="coiled-coil region" evidence="12">
    <location>
        <begin position="233"/>
        <end position="267"/>
    </location>
</feature>
<keyword evidence="4" id="KW-0677">Repeat</keyword>
<keyword evidence="6" id="KW-0862">Zinc</keyword>
<feature type="domain" description="C2H2-type" evidence="13">
    <location>
        <begin position="963"/>
        <end position="988"/>
    </location>
</feature>
<dbReference type="PROSITE" id="PS00028">
    <property type="entry name" value="ZINC_FINGER_C2H2_1"/>
    <property type="match status" value="2"/>
</dbReference>
<dbReference type="Pfam" id="PF24883">
    <property type="entry name" value="NPHP3_N"/>
    <property type="match status" value="1"/>
</dbReference>
<dbReference type="InterPro" id="IPR013087">
    <property type="entry name" value="Znf_C2H2_type"/>
</dbReference>
<evidence type="ECO:0000259" key="13">
    <source>
        <dbReference type="PROSITE" id="PS50157"/>
    </source>
</evidence>
<dbReference type="PANTHER" id="PTHR10039">
    <property type="entry name" value="AMELOGENIN"/>
    <property type="match status" value="1"/>
</dbReference>
<dbReference type="InterPro" id="IPR036236">
    <property type="entry name" value="Znf_C2H2_sf"/>
</dbReference>
<dbReference type="FunFam" id="3.30.160.60:FF:000185">
    <property type="entry name" value="zinc finger protein 319"/>
    <property type="match status" value="1"/>
</dbReference>
<dbReference type="InterPro" id="IPR056125">
    <property type="entry name" value="DUF7708"/>
</dbReference>
<evidence type="ECO:0000256" key="6">
    <source>
        <dbReference type="ARBA" id="ARBA00022833"/>
    </source>
</evidence>
<protein>
    <recommendedName>
        <fullName evidence="13">C2H2-type domain-containing protein</fullName>
    </recommendedName>
</protein>
<evidence type="ECO:0000313" key="14">
    <source>
        <dbReference type="EMBL" id="OCL03141.1"/>
    </source>
</evidence>
<evidence type="ECO:0000256" key="3">
    <source>
        <dbReference type="ARBA" id="ARBA00022723"/>
    </source>
</evidence>
<dbReference type="AlphaFoldDB" id="A0A8E2EQX2"/>
<name>A0A8E2EQX2_9PEZI</name>
<gene>
    <name evidence="14" type="ORF">AOQ84DRAFT_442924</name>
</gene>
<keyword evidence="8" id="KW-0238">DNA-binding</keyword>
<keyword evidence="9" id="KW-0804">Transcription</keyword>
<dbReference type="Pfam" id="PF22939">
    <property type="entry name" value="WHD_GPIID"/>
    <property type="match status" value="1"/>
</dbReference>
<evidence type="ECO:0000313" key="15">
    <source>
        <dbReference type="Proteomes" id="UP000250140"/>
    </source>
</evidence>
<evidence type="ECO:0000256" key="9">
    <source>
        <dbReference type="ARBA" id="ARBA00023163"/>
    </source>
</evidence>
<keyword evidence="7" id="KW-0805">Transcription regulation</keyword>
<keyword evidence="10" id="KW-0539">Nucleus</keyword>
<dbReference type="GO" id="GO:0008270">
    <property type="term" value="F:zinc ion binding"/>
    <property type="evidence" value="ECO:0007669"/>
    <property type="project" value="UniProtKB-KW"/>
</dbReference>
<dbReference type="Proteomes" id="UP000250140">
    <property type="component" value="Unassembled WGS sequence"/>
</dbReference>
<dbReference type="InterPro" id="IPR056884">
    <property type="entry name" value="NPHP3-like_N"/>
</dbReference>
<dbReference type="SMART" id="SM00355">
    <property type="entry name" value="ZnF_C2H2"/>
    <property type="match status" value="4"/>
</dbReference>
<accession>A0A8E2EQX2</accession>
<dbReference type="OrthoDB" id="21416at2759"/>
<evidence type="ECO:0000256" key="2">
    <source>
        <dbReference type="ARBA" id="ARBA00006991"/>
    </source>
</evidence>
<keyword evidence="5 11" id="KW-0863">Zinc-finger</keyword>
<dbReference type="GO" id="GO:0003677">
    <property type="term" value="F:DNA binding"/>
    <property type="evidence" value="ECO:0007669"/>
    <property type="project" value="UniProtKB-KW"/>
</dbReference>
<keyword evidence="12" id="KW-0175">Coiled coil</keyword>
<comment type="subcellular location">
    <subcellularLocation>
        <location evidence="1">Nucleus</location>
    </subcellularLocation>
</comment>
<reference evidence="14 15" key="1">
    <citation type="journal article" date="2016" name="Nat. Commun.">
        <title>Ectomycorrhizal ecology is imprinted in the genome of the dominant symbiotic fungus Cenococcum geophilum.</title>
        <authorList>
            <consortium name="DOE Joint Genome Institute"/>
            <person name="Peter M."/>
            <person name="Kohler A."/>
            <person name="Ohm R.A."/>
            <person name="Kuo A."/>
            <person name="Krutzmann J."/>
            <person name="Morin E."/>
            <person name="Arend M."/>
            <person name="Barry K.W."/>
            <person name="Binder M."/>
            <person name="Choi C."/>
            <person name="Clum A."/>
            <person name="Copeland A."/>
            <person name="Grisel N."/>
            <person name="Haridas S."/>
            <person name="Kipfer T."/>
            <person name="LaButti K."/>
            <person name="Lindquist E."/>
            <person name="Lipzen A."/>
            <person name="Maire R."/>
            <person name="Meier B."/>
            <person name="Mihaltcheva S."/>
            <person name="Molinier V."/>
            <person name="Murat C."/>
            <person name="Poggeler S."/>
            <person name="Quandt C.A."/>
            <person name="Sperisen C."/>
            <person name="Tritt A."/>
            <person name="Tisserant E."/>
            <person name="Crous P.W."/>
            <person name="Henrissat B."/>
            <person name="Nehls U."/>
            <person name="Egli S."/>
            <person name="Spatafora J.W."/>
            <person name="Grigoriev I.V."/>
            <person name="Martin F.M."/>
        </authorList>
    </citation>
    <scope>NUCLEOTIDE SEQUENCE [LARGE SCALE GENOMIC DNA]</scope>
    <source>
        <strain evidence="14 15">CBS 207.34</strain>
    </source>
</reference>
<dbReference type="SUPFAM" id="SSF52540">
    <property type="entry name" value="P-loop containing nucleoside triphosphate hydrolases"/>
    <property type="match status" value="1"/>
</dbReference>
<dbReference type="GO" id="GO:0005634">
    <property type="term" value="C:nucleus"/>
    <property type="evidence" value="ECO:0007669"/>
    <property type="project" value="UniProtKB-SubCell"/>
</dbReference>
<dbReference type="Gene3D" id="3.30.160.60">
    <property type="entry name" value="Classic Zinc Finger"/>
    <property type="match status" value="2"/>
</dbReference>
<evidence type="ECO:0000256" key="11">
    <source>
        <dbReference type="PROSITE-ProRule" id="PRU00042"/>
    </source>
</evidence>
<keyword evidence="15" id="KW-1185">Reference proteome</keyword>
<dbReference type="Gene3D" id="3.40.50.300">
    <property type="entry name" value="P-loop containing nucleotide triphosphate hydrolases"/>
    <property type="match status" value="1"/>
</dbReference>
<dbReference type="InterPro" id="IPR054471">
    <property type="entry name" value="GPIID_WHD"/>
</dbReference>
<sequence>MSPIRAYRRFSSRFSMRLCKMTTAHSEKSVTAVTPIYCENSVIGFVPTHLKTSFEATLSDFKKRLTPKELNDFEFTTLEDVKKEIGRIQKEQDAFKTMMNMSRIQSFLEGMNELSKIVEVFLNASNFVAFIWGPLKFLLQVASTWSDSFDILLDAYEQIGEEIPMLEQYNAIFQLYKDILDFHRRAIRFFSGRVWRQVFRSVWSDFKTRFNSILESLRRHKELIRSKAAALHYEQYQHDSQETMRHIQQYEQDREIMIEKLEILEAAESSRKYNEVIEWIAGAPTHLDHEAFCAAREDYKGSGDWILKQEKVQNWREEDIPVSSILWLNGIPGAGKTILASVIIEKCLKEARFATGYFYCKDGDPDMNNCISVFKSLLGQLLTQYRDPVPYCYDRKSSSGELTLNSTHLTTQILDLFCQKIPKLYIIIDGLDECDTSERKQILTFFNKIVNRCDAYEPGKLRVLFISQDYNDIAKALSTAGIISLKPKDNENDIKGFVNKWAKKIQGKFELEDDLTGKIKLSTCEKAQGMFLFAKLVMLNLHAQTSREQLMFEIAESRFPKGLKEAYQRIMVRIKQNATSAEWEIAKKLLGWMVCARRPLKWQEIQGAVSIEPNEQTINFDDRKLRVHIRDLCGSLVQVLPGDRVELVHSTAKLYITSTEYVRQEIVECNLTALCLQYLTFECFDKDLEEDRLRKFALDGYFAFQDYAVAKWFHHFRAVTEHGKILCPGDREAAAAMGEKAVQETEVALAEVNEAIDDFICRYEEILEEDPVGDSKYACEPFRECSFYDNLLAMWSHIYRHQTGGFEARNGVGIKALGEVLTRNRKLIEELTSSSTSYSEKRQDLSTFYGEKRFKCPKITCFYFHEGFKDAKSRDTHINRHDRPFNCTAPDCSVAEFGFASGKDLEKHMRSFHPEISDQANSFAKAVAAPSKTPWACSMCDKKFTRGFHLRSHIRNHNGERPFACSECGKAFTRSNDCRRHEKLHSKR</sequence>
<dbReference type="EMBL" id="KV750799">
    <property type="protein sequence ID" value="OCL03141.1"/>
    <property type="molecule type" value="Genomic_DNA"/>
</dbReference>